<feature type="transmembrane region" description="Helical" evidence="1">
    <location>
        <begin position="482"/>
        <end position="503"/>
    </location>
</feature>
<dbReference type="GO" id="GO:0060271">
    <property type="term" value="P:cilium assembly"/>
    <property type="evidence" value="ECO:0000318"/>
    <property type="project" value="GO_Central"/>
</dbReference>
<dbReference type="OMA" id="ATSCHIN"/>
<gene>
    <name evidence="2" type="ORF">TVAG_185680</name>
</gene>
<evidence type="ECO:0000313" key="3">
    <source>
        <dbReference type="Proteomes" id="UP000001542"/>
    </source>
</evidence>
<keyword evidence="1" id="KW-0812">Transmembrane</keyword>
<dbReference type="GO" id="GO:0035869">
    <property type="term" value="C:ciliary transition zone"/>
    <property type="evidence" value="ECO:0000318"/>
    <property type="project" value="GO_Central"/>
</dbReference>
<feature type="transmembrane region" description="Helical" evidence="1">
    <location>
        <begin position="537"/>
        <end position="558"/>
    </location>
</feature>
<protein>
    <recommendedName>
        <fullName evidence="4">Meckelin</fullName>
    </recommendedName>
</protein>
<accession>A2D8L2</accession>
<dbReference type="SMR" id="A2D8L2"/>
<dbReference type="PANTHER" id="PTHR21274">
    <property type="entry name" value="MECKELIN"/>
    <property type="match status" value="1"/>
</dbReference>
<dbReference type="InterPro" id="IPR019170">
    <property type="entry name" value="Meckelin"/>
</dbReference>
<dbReference type="Pfam" id="PF09773">
    <property type="entry name" value="Meckelin"/>
    <property type="match status" value="1"/>
</dbReference>
<dbReference type="VEuPathDB" id="TrichDB:TVAGG3_0392570"/>
<evidence type="ECO:0000313" key="2">
    <source>
        <dbReference type="EMBL" id="EAY23261.1"/>
    </source>
</evidence>
<evidence type="ECO:0000256" key="1">
    <source>
        <dbReference type="SAM" id="Phobius"/>
    </source>
</evidence>
<name>A2D8L2_TRIV3</name>
<reference evidence="2" key="1">
    <citation type="submission" date="2006-10" db="EMBL/GenBank/DDBJ databases">
        <authorList>
            <person name="Amadeo P."/>
            <person name="Zhao Q."/>
            <person name="Wortman J."/>
            <person name="Fraser-Liggett C."/>
            <person name="Carlton J."/>
        </authorList>
    </citation>
    <scope>NUCLEOTIDE SEQUENCE</scope>
    <source>
        <strain evidence="2">G3</strain>
    </source>
</reference>
<feature type="transmembrane region" description="Helical" evidence="1">
    <location>
        <begin position="584"/>
        <end position="605"/>
    </location>
</feature>
<dbReference type="PANTHER" id="PTHR21274:SF0">
    <property type="entry name" value="MECKELIN"/>
    <property type="match status" value="1"/>
</dbReference>
<evidence type="ECO:0008006" key="4">
    <source>
        <dbReference type="Google" id="ProtNLM"/>
    </source>
</evidence>
<keyword evidence="1" id="KW-1133">Transmembrane helix</keyword>
<feature type="transmembrane region" description="Helical" evidence="1">
    <location>
        <begin position="438"/>
        <end position="462"/>
    </location>
</feature>
<dbReference type="RefSeq" id="XP_001584247.1">
    <property type="nucleotide sequence ID" value="XM_001584197.1"/>
</dbReference>
<keyword evidence="1" id="KW-0472">Membrane</keyword>
<proteinExistence type="predicted"/>
<keyword evidence="3" id="KW-1185">Reference proteome</keyword>
<dbReference type="AlphaFoldDB" id="A2D8L2"/>
<dbReference type="eggNOG" id="KOG4611">
    <property type="taxonomic scope" value="Eukaryota"/>
</dbReference>
<feature type="transmembrane region" description="Helical" evidence="1">
    <location>
        <begin position="786"/>
        <end position="805"/>
    </location>
</feature>
<dbReference type="KEGG" id="tva:5468823"/>
<dbReference type="Proteomes" id="UP000001542">
    <property type="component" value="Unassembled WGS sequence"/>
</dbReference>
<reference evidence="2" key="2">
    <citation type="journal article" date="2007" name="Science">
        <title>Draft genome sequence of the sexually transmitted pathogen Trichomonas vaginalis.</title>
        <authorList>
            <person name="Carlton J.M."/>
            <person name="Hirt R.P."/>
            <person name="Silva J.C."/>
            <person name="Delcher A.L."/>
            <person name="Schatz M."/>
            <person name="Zhao Q."/>
            <person name="Wortman J.R."/>
            <person name="Bidwell S.L."/>
            <person name="Alsmark U.C.M."/>
            <person name="Besteiro S."/>
            <person name="Sicheritz-Ponten T."/>
            <person name="Noel C.J."/>
            <person name="Dacks J.B."/>
            <person name="Foster P.G."/>
            <person name="Simillion C."/>
            <person name="Van de Peer Y."/>
            <person name="Miranda-Saavedra D."/>
            <person name="Barton G.J."/>
            <person name="Westrop G.D."/>
            <person name="Mueller S."/>
            <person name="Dessi D."/>
            <person name="Fiori P.L."/>
            <person name="Ren Q."/>
            <person name="Paulsen I."/>
            <person name="Zhang H."/>
            <person name="Bastida-Corcuera F.D."/>
            <person name="Simoes-Barbosa A."/>
            <person name="Brown M.T."/>
            <person name="Hayes R.D."/>
            <person name="Mukherjee M."/>
            <person name="Okumura C.Y."/>
            <person name="Schneider R."/>
            <person name="Smith A.J."/>
            <person name="Vanacova S."/>
            <person name="Villalvazo M."/>
            <person name="Haas B.J."/>
            <person name="Pertea M."/>
            <person name="Feldblyum T.V."/>
            <person name="Utterback T.R."/>
            <person name="Shu C.L."/>
            <person name="Osoegawa K."/>
            <person name="de Jong P.J."/>
            <person name="Hrdy I."/>
            <person name="Horvathova L."/>
            <person name="Zubacova Z."/>
            <person name="Dolezal P."/>
            <person name="Malik S.B."/>
            <person name="Logsdon J.M. Jr."/>
            <person name="Henze K."/>
            <person name="Gupta A."/>
            <person name="Wang C.C."/>
            <person name="Dunne R.L."/>
            <person name="Upcroft J.A."/>
            <person name="Upcroft P."/>
            <person name="White O."/>
            <person name="Salzberg S.L."/>
            <person name="Tang P."/>
            <person name="Chiu C.-H."/>
            <person name="Lee Y.-S."/>
            <person name="Embley T.M."/>
            <person name="Coombs G.H."/>
            <person name="Mottram J.C."/>
            <person name="Tachezy J."/>
            <person name="Fraser-Liggett C.M."/>
            <person name="Johnson P.J."/>
        </authorList>
    </citation>
    <scope>NUCLEOTIDE SEQUENCE [LARGE SCALE GENOMIC DNA]</scope>
    <source>
        <strain evidence="2">G3</strain>
    </source>
</reference>
<dbReference type="STRING" id="5722.A2D8L2"/>
<sequence>MFLIYTAFATAVGNMPILSTTCGEGKIYDPFNYSCEDCPSGSSYNSTTQTCEYSSCEDGYDRYESACIKTDTYERIYTTIANQETDLLTFTNPKTTDTSTTVLNLQYSDETFKKILYYGVIAKSSPYDVKAKEFFANLCTANHFKPDSAVCNLFRFGCNETGDSQYGYEYWRKGVPFLYYNGTQSEIVDEDIFKSTYPPKRDISIQLARYSPDGDFLGFKELTIDFERCSIKNSNAQIWRSFGSNLYNDCYINLYEELNKTSQEFYEPFIVDNTVDGEQVIRPLPALDLNYASTTSQSLNRQDERYHVLTRRFFLAENYTSNDYIQYLTNFTLVFETRMRNKTYMYVPYVAVDYIQVLKSSLKERSPSFKPLTEEIYQPHYEFNVEYTMDLSDFWNGVLATIIVFLFLLVVALVWRLITFCKRHNAEGLSSYIMLGSFAYILDYISNWFFVCFFLISTYYWFFYKLQYSTFYSFPYSKEFPYLIPFVWTAFVVKFFAVLLRLWQITTTDLFFIDWETPHSDDKTVSSWRRITVAKEWLRVTLVHSYSIPFTLITIVFIQNGFNVDLISQAIPDTLLKDVGFSPMVLRVGWLTFLWVILGFVQWIWCEFFYWHFGSDPFLNVVDLCSTSNISTMVIESPQHGYYVHGRCVHAHADESMFRLTTNLAKEALGVASGRGLTPEDKSQVYEVFYEKSFRLKFIEVFYSVMNNTGSKLFKVNASEIPHACIDAFSELNKLFTRFFDMSQSEHRAEVQLEVPITQYVFGLSPKIEDRSILSKDDDREFRKTMIHGAQWSLYILAIILFVGVDMHTHNSMIAAFVVFIVDFLITFVFKMRARAKIAKNALIDTDYLM</sequence>
<dbReference type="VEuPathDB" id="TrichDB:TVAG_185680"/>
<dbReference type="OrthoDB" id="419138at2759"/>
<dbReference type="InParanoid" id="A2D8L2"/>
<feature type="transmembrane region" description="Helical" evidence="1">
    <location>
        <begin position="811"/>
        <end position="830"/>
    </location>
</feature>
<dbReference type="EMBL" id="DS113179">
    <property type="protein sequence ID" value="EAY23261.1"/>
    <property type="molecule type" value="Genomic_DNA"/>
</dbReference>
<dbReference type="GO" id="GO:0036038">
    <property type="term" value="C:MKS complex"/>
    <property type="evidence" value="ECO:0007669"/>
    <property type="project" value="InterPro"/>
</dbReference>
<feature type="transmembrane region" description="Helical" evidence="1">
    <location>
        <begin position="394"/>
        <end position="418"/>
    </location>
</feature>
<organism evidence="2 3">
    <name type="scientific">Trichomonas vaginalis (strain ATCC PRA-98 / G3)</name>
    <dbReference type="NCBI Taxonomy" id="412133"/>
    <lineage>
        <taxon>Eukaryota</taxon>
        <taxon>Metamonada</taxon>
        <taxon>Parabasalia</taxon>
        <taxon>Trichomonadida</taxon>
        <taxon>Trichomonadidae</taxon>
        <taxon>Trichomonas</taxon>
    </lineage>
</organism>